<keyword evidence="3" id="KW-1185">Reference proteome</keyword>
<gene>
    <name evidence="2" type="ORF">BJX63DRAFT_429054</name>
</gene>
<proteinExistence type="predicted"/>
<dbReference type="InterPro" id="IPR007138">
    <property type="entry name" value="ABM_dom"/>
</dbReference>
<dbReference type="SUPFAM" id="SSF54909">
    <property type="entry name" value="Dimeric alpha+beta barrel"/>
    <property type="match status" value="1"/>
</dbReference>
<dbReference type="Gene3D" id="3.30.70.100">
    <property type="match status" value="1"/>
</dbReference>
<reference evidence="2 3" key="1">
    <citation type="submission" date="2024-07" db="EMBL/GenBank/DDBJ databases">
        <title>Section-level genome sequencing and comparative genomics of Aspergillus sections Usti and Cavernicolus.</title>
        <authorList>
            <consortium name="Lawrence Berkeley National Laboratory"/>
            <person name="Nybo J.L."/>
            <person name="Vesth T.C."/>
            <person name="Theobald S."/>
            <person name="Frisvad J.C."/>
            <person name="Larsen T.O."/>
            <person name="Kjaerboelling I."/>
            <person name="Rothschild-Mancinelli K."/>
            <person name="Lyhne E.K."/>
            <person name="Kogle M.E."/>
            <person name="Barry K."/>
            <person name="Clum A."/>
            <person name="Na H."/>
            <person name="Ledsgaard L."/>
            <person name="Lin J."/>
            <person name="Lipzen A."/>
            <person name="Kuo A."/>
            <person name="Riley R."/>
            <person name="Mondo S."/>
            <person name="Labutti K."/>
            <person name="Haridas S."/>
            <person name="Pangalinan J."/>
            <person name="Salamov A.A."/>
            <person name="Simmons B.A."/>
            <person name="Magnuson J.K."/>
            <person name="Chen J."/>
            <person name="Drula E."/>
            <person name="Henrissat B."/>
            <person name="Wiebenga A."/>
            <person name="Lubbers R.J."/>
            <person name="Gomes A.C."/>
            <person name="Makela M.R."/>
            <person name="Stajich J."/>
            <person name="Grigoriev I.V."/>
            <person name="Mortensen U.H."/>
            <person name="De Vries R.P."/>
            <person name="Baker S.E."/>
            <person name="Andersen M.R."/>
        </authorList>
    </citation>
    <scope>NUCLEOTIDE SEQUENCE [LARGE SCALE GENOMIC DNA]</scope>
    <source>
        <strain evidence="2 3">CBS 588.65</strain>
    </source>
</reference>
<evidence type="ECO:0000259" key="1">
    <source>
        <dbReference type="Pfam" id="PF03992"/>
    </source>
</evidence>
<evidence type="ECO:0000313" key="2">
    <source>
        <dbReference type="EMBL" id="KAL2818553.1"/>
    </source>
</evidence>
<comment type="caution">
    <text evidence="2">The sequence shown here is derived from an EMBL/GenBank/DDBJ whole genome shotgun (WGS) entry which is preliminary data.</text>
</comment>
<evidence type="ECO:0000313" key="3">
    <source>
        <dbReference type="Proteomes" id="UP001610334"/>
    </source>
</evidence>
<dbReference type="InterPro" id="IPR011008">
    <property type="entry name" value="Dimeric_a/b-barrel"/>
</dbReference>
<feature type="domain" description="ABM" evidence="1">
    <location>
        <begin position="7"/>
        <end position="79"/>
    </location>
</feature>
<protein>
    <recommendedName>
        <fullName evidence="1">ABM domain-containing protein</fullName>
    </recommendedName>
</protein>
<sequence>MAENPTCIITLRPQDGKFTELQDYVFRALGEIRENVAGIHHAYPFVVSGKEEIIVIEQFVSSKAMFKYFNSEYHAELVKALLPFAEEPIDIRSSADLSQLQEWRDKTPGEFTV</sequence>
<dbReference type="EMBL" id="JBFXLT010000013">
    <property type="protein sequence ID" value="KAL2818553.1"/>
    <property type="molecule type" value="Genomic_DNA"/>
</dbReference>
<organism evidence="2 3">
    <name type="scientific">Aspergillus granulosus</name>
    <dbReference type="NCBI Taxonomy" id="176169"/>
    <lineage>
        <taxon>Eukaryota</taxon>
        <taxon>Fungi</taxon>
        <taxon>Dikarya</taxon>
        <taxon>Ascomycota</taxon>
        <taxon>Pezizomycotina</taxon>
        <taxon>Eurotiomycetes</taxon>
        <taxon>Eurotiomycetidae</taxon>
        <taxon>Eurotiales</taxon>
        <taxon>Aspergillaceae</taxon>
        <taxon>Aspergillus</taxon>
        <taxon>Aspergillus subgen. Nidulantes</taxon>
    </lineage>
</organism>
<dbReference type="Pfam" id="PF03992">
    <property type="entry name" value="ABM"/>
    <property type="match status" value="1"/>
</dbReference>
<dbReference type="Proteomes" id="UP001610334">
    <property type="component" value="Unassembled WGS sequence"/>
</dbReference>
<name>A0ABR4HST6_9EURO</name>
<accession>A0ABR4HST6</accession>